<dbReference type="EMBL" id="JAVDSB010000011">
    <property type="protein sequence ID" value="MDR6553609.1"/>
    <property type="molecule type" value="Genomic_DNA"/>
</dbReference>
<sequence>MRSTFTGIEISRRSLFTHQAAIQTTGHNIANANTKGYSRQTVNMVAAAPLEYPGLQRSNVPGQMGQGVEFDSITRIREKFLDDQFHNENKNLGDWSIRKDTLEKLEAIINEPSDTGIRKTVENFWNAWQELSKSPENTTARVLVKERALAMTDAFNQSSKQLQDLSGDLTTNIGIKATEANTAIKQIAKLNEEIYRIEGLGDNANDLRDQRDLLMDNLSKIVNITHTEVSSGYNVRMGSVNLITGKDVNTTFTTESLEASAATGDLNSGEVYGMIQSRDNYVGNYQFQLDSMLKAIVEGDIKVTLPSGMVVPAGTTLNVVNPDGTLTPRTFGTTIQDRTLPNDLNVSVKGFNGLHQLGYSASSPLQSGISFFALKPGATEYSASSVTINADILKNPSNISSSVRTFMDTDGVEKVVKGNNDMALLLSNLKDKKINFDASSTGGTVLQDGTFDEFYRSIVGQLGVQSQEASRQAENQQILVDQVDSNRLGVSGVSLDEEMSNLIKFQKAYAAAARVMTTCDEMLDKVINGMGLVGR</sequence>
<dbReference type="SUPFAM" id="SSF64518">
    <property type="entry name" value="Phase 1 flagellin"/>
    <property type="match status" value="1"/>
</dbReference>
<comment type="caution">
    <text evidence="10">The sequence shown here is derived from an EMBL/GenBank/DDBJ whole genome shotgun (WGS) entry which is preliminary data.</text>
</comment>
<keyword evidence="10" id="KW-0966">Cell projection</keyword>
<evidence type="ECO:0000259" key="8">
    <source>
        <dbReference type="Pfam" id="PF06429"/>
    </source>
</evidence>
<gene>
    <name evidence="7" type="primary">flgK</name>
    <name evidence="10" type="ORF">J2736_004816</name>
</gene>
<evidence type="ECO:0000313" key="10">
    <source>
        <dbReference type="EMBL" id="MDR6553609.1"/>
    </source>
</evidence>
<dbReference type="RefSeq" id="WP_310501072.1">
    <property type="nucleotide sequence ID" value="NZ_JAVDSB010000011.1"/>
</dbReference>
<proteinExistence type="inferred from homology"/>
<keyword evidence="10" id="KW-0969">Cilium</keyword>
<evidence type="ECO:0000256" key="1">
    <source>
        <dbReference type="ARBA" id="ARBA00004365"/>
    </source>
</evidence>
<evidence type="ECO:0000256" key="4">
    <source>
        <dbReference type="ARBA" id="ARBA00016244"/>
    </source>
</evidence>
<evidence type="ECO:0000256" key="3">
    <source>
        <dbReference type="ARBA" id="ARBA00009677"/>
    </source>
</evidence>
<protein>
    <recommendedName>
        <fullName evidence="4 7">Flagellar hook-associated protein 1</fullName>
        <shortName evidence="7">HAP1</shortName>
    </recommendedName>
</protein>
<dbReference type="InterPro" id="IPR002371">
    <property type="entry name" value="FlgK"/>
</dbReference>
<dbReference type="InterPro" id="IPR010930">
    <property type="entry name" value="Flg_bb/hook_C_dom"/>
</dbReference>
<evidence type="ECO:0000256" key="5">
    <source>
        <dbReference type="ARBA" id="ARBA00022525"/>
    </source>
</evidence>
<organism evidence="10 11">
    <name type="scientific">Paenibacillus qinlingensis</name>
    <dbReference type="NCBI Taxonomy" id="1837343"/>
    <lineage>
        <taxon>Bacteria</taxon>
        <taxon>Bacillati</taxon>
        <taxon>Bacillota</taxon>
        <taxon>Bacilli</taxon>
        <taxon>Bacillales</taxon>
        <taxon>Paenibacillaceae</taxon>
        <taxon>Paenibacillus</taxon>
    </lineage>
</organism>
<evidence type="ECO:0000313" key="11">
    <source>
        <dbReference type="Proteomes" id="UP001267290"/>
    </source>
</evidence>
<dbReference type="Pfam" id="PF06429">
    <property type="entry name" value="Flg_bbr_C"/>
    <property type="match status" value="1"/>
</dbReference>
<dbReference type="Pfam" id="PF22638">
    <property type="entry name" value="FlgK_D1"/>
    <property type="match status" value="1"/>
</dbReference>
<dbReference type="PANTHER" id="PTHR30033:SF1">
    <property type="entry name" value="FLAGELLAR HOOK-ASSOCIATED PROTEIN 1"/>
    <property type="match status" value="1"/>
</dbReference>
<dbReference type="PANTHER" id="PTHR30033">
    <property type="entry name" value="FLAGELLAR HOOK-ASSOCIATED PROTEIN 1"/>
    <property type="match status" value="1"/>
</dbReference>
<comment type="similarity">
    <text evidence="3 7">Belongs to the flagella basal body rod proteins family.</text>
</comment>
<keyword evidence="11" id="KW-1185">Reference proteome</keyword>
<keyword evidence="5 7" id="KW-0964">Secreted</keyword>
<dbReference type="NCBIfam" id="TIGR02492">
    <property type="entry name" value="flgK_ends"/>
    <property type="match status" value="1"/>
</dbReference>
<dbReference type="InterPro" id="IPR053927">
    <property type="entry name" value="FlgK_helical"/>
</dbReference>
<evidence type="ECO:0000259" key="9">
    <source>
        <dbReference type="Pfam" id="PF22638"/>
    </source>
</evidence>
<keyword evidence="10" id="KW-0282">Flagellum</keyword>
<name>A0ABU1P239_9BACL</name>
<accession>A0ABU1P239</accession>
<dbReference type="Proteomes" id="UP001267290">
    <property type="component" value="Unassembled WGS sequence"/>
</dbReference>
<evidence type="ECO:0000256" key="6">
    <source>
        <dbReference type="ARBA" id="ARBA00023143"/>
    </source>
</evidence>
<reference evidence="10 11" key="1">
    <citation type="submission" date="2023-07" db="EMBL/GenBank/DDBJ databases">
        <title>Sorghum-associated microbial communities from plants grown in Nebraska, USA.</title>
        <authorList>
            <person name="Schachtman D."/>
        </authorList>
    </citation>
    <scope>NUCLEOTIDE SEQUENCE [LARGE SCALE GENOMIC DNA]</scope>
    <source>
        <strain evidence="10 11">CC258</strain>
    </source>
</reference>
<comment type="subcellular location">
    <subcellularLocation>
        <location evidence="1 7">Bacterial flagellum</location>
    </subcellularLocation>
    <subcellularLocation>
        <location evidence="2 7">Secreted</location>
    </subcellularLocation>
</comment>
<evidence type="ECO:0000256" key="2">
    <source>
        <dbReference type="ARBA" id="ARBA00004613"/>
    </source>
</evidence>
<feature type="domain" description="Flagellar basal-body/hook protein C-terminal" evidence="8">
    <location>
        <begin position="487"/>
        <end position="528"/>
    </location>
</feature>
<evidence type="ECO:0000256" key="7">
    <source>
        <dbReference type="RuleBase" id="RU362065"/>
    </source>
</evidence>
<dbReference type="PRINTS" id="PR01005">
    <property type="entry name" value="FLGHOOKAP1"/>
</dbReference>
<keyword evidence="6 7" id="KW-0975">Bacterial flagellum</keyword>
<feature type="domain" description="Flagellar hook-associated protein FlgK helical" evidence="9">
    <location>
        <begin position="102"/>
        <end position="297"/>
    </location>
</feature>